<dbReference type="SUPFAM" id="SSF51445">
    <property type="entry name" value="(Trans)glycosidases"/>
    <property type="match status" value="1"/>
</dbReference>
<dbReference type="OrthoDB" id="2338662at2759"/>
<organism evidence="2 3">
    <name type="scientific">Jaapia argillacea MUCL 33604</name>
    <dbReference type="NCBI Taxonomy" id="933084"/>
    <lineage>
        <taxon>Eukaryota</taxon>
        <taxon>Fungi</taxon>
        <taxon>Dikarya</taxon>
        <taxon>Basidiomycota</taxon>
        <taxon>Agaricomycotina</taxon>
        <taxon>Agaricomycetes</taxon>
        <taxon>Agaricomycetidae</taxon>
        <taxon>Jaapiales</taxon>
        <taxon>Jaapiaceae</taxon>
        <taxon>Jaapia</taxon>
    </lineage>
</organism>
<dbReference type="AlphaFoldDB" id="A0A067PQC2"/>
<protein>
    <recommendedName>
        <fullName evidence="4">Glycoside hydrolase family 18 protein</fullName>
    </recommendedName>
</protein>
<gene>
    <name evidence="2" type="ORF">JAAARDRAFT_158780</name>
</gene>
<dbReference type="EMBL" id="KL197723">
    <property type="protein sequence ID" value="KDQ56015.1"/>
    <property type="molecule type" value="Genomic_DNA"/>
</dbReference>
<evidence type="ECO:0008006" key="4">
    <source>
        <dbReference type="Google" id="ProtNLM"/>
    </source>
</evidence>
<feature type="signal peptide" evidence="1">
    <location>
        <begin position="1"/>
        <end position="21"/>
    </location>
</feature>
<dbReference type="InterPro" id="IPR017853">
    <property type="entry name" value="GH"/>
</dbReference>
<proteinExistence type="predicted"/>
<evidence type="ECO:0000313" key="2">
    <source>
        <dbReference type="EMBL" id="KDQ56015.1"/>
    </source>
</evidence>
<dbReference type="Gene3D" id="3.20.20.80">
    <property type="entry name" value="Glycosidases"/>
    <property type="match status" value="1"/>
</dbReference>
<reference evidence="3" key="1">
    <citation type="journal article" date="2014" name="Proc. Natl. Acad. Sci. U.S.A.">
        <title>Extensive sampling of basidiomycete genomes demonstrates inadequacy of the white-rot/brown-rot paradigm for wood decay fungi.</title>
        <authorList>
            <person name="Riley R."/>
            <person name="Salamov A.A."/>
            <person name="Brown D.W."/>
            <person name="Nagy L.G."/>
            <person name="Floudas D."/>
            <person name="Held B.W."/>
            <person name="Levasseur A."/>
            <person name="Lombard V."/>
            <person name="Morin E."/>
            <person name="Otillar R."/>
            <person name="Lindquist E.A."/>
            <person name="Sun H."/>
            <person name="LaButti K.M."/>
            <person name="Schmutz J."/>
            <person name="Jabbour D."/>
            <person name="Luo H."/>
            <person name="Baker S.E."/>
            <person name="Pisabarro A.G."/>
            <person name="Walton J.D."/>
            <person name="Blanchette R.A."/>
            <person name="Henrissat B."/>
            <person name="Martin F."/>
            <person name="Cullen D."/>
            <person name="Hibbett D.S."/>
            <person name="Grigoriev I.V."/>
        </authorList>
    </citation>
    <scope>NUCLEOTIDE SEQUENCE [LARGE SCALE GENOMIC DNA]</scope>
    <source>
        <strain evidence="3">MUCL 33604</strain>
    </source>
</reference>
<dbReference type="Proteomes" id="UP000027265">
    <property type="component" value="Unassembled WGS sequence"/>
</dbReference>
<sequence length="553" mass="60506">MGQPKLALAILALTTITGVLAQPTWCGKNYQSTQPITIPGGNFPLPITSTSPLLSLRCSQSIRPYLASDIPTPGGIIISTQLGYTQTVGAEPISLSGVGEGLWVTVSDVEGGKVLTEGYVPLNSTKFEIPFDLSALEPRLTPYNISCAATYPSSSSSPQAFTTTSTLTYLPDNPSGTVTKIDQRTGALLVKPMNAASSPSAEWESVFPIGFYTLWDGFLNGNLSALDGIKDAGYTVVHPVPPYDNVTAFEMVLDKMEELGLWLMYDMRWTYTNLTNVTTQVSTYSNRTNLLLWYTADEPDGWGDPLNATTLAYEAIREVDPYHPVALVLNCQDYYFWDYAAGADILMQDTYMIGINATWSNTWNTPCTPDYGDCGCDNCVGEYEDISNRMDEFAYRLNYLGWELDKSVWTVPQAFGNDEYWTRTPTGPEFLVQSILAINHGARGVIPWDYPTTSPINSSASLLSYALPTLKNFMLNPASTFENYNISRVDVGVWRLGEQSLVLGTNLNYEEVGVGFWEVGVWGEGVEVFGSGVEVGDGVFEFGSVGSGAWIFG</sequence>
<accession>A0A067PQC2</accession>
<name>A0A067PQC2_9AGAM</name>
<evidence type="ECO:0000313" key="3">
    <source>
        <dbReference type="Proteomes" id="UP000027265"/>
    </source>
</evidence>
<feature type="chain" id="PRO_5001646926" description="Glycoside hydrolase family 18 protein" evidence="1">
    <location>
        <begin position="22"/>
        <end position="553"/>
    </location>
</feature>
<keyword evidence="1" id="KW-0732">Signal</keyword>
<evidence type="ECO:0000256" key="1">
    <source>
        <dbReference type="SAM" id="SignalP"/>
    </source>
</evidence>
<dbReference type="InParanoid" id="A0A067PQC2"/>
<keyword evidence="3" id="KW-1185">Reference proteome</keyword>
<dbReference type="HOGENOM" id="CLU_022442_1_0_1"/>